<sequence>MRAKWSAGIDVMRVSLLVGLASLAWPAEAASTDDAARTRILKVVPDGAPATGEGRFSTLAAALAKAAEWRRRDGSTIVVELESGLHRLDQPVRIGPELSGTADRPLVIRGAADGSSRLTGSRALRSASLPQDLLARLPPAARDKVRAYRLPDRIAGEPQFREPKMLNDPAPLVTEVFDGIGALQPARWPNQGYADVMLGGRSDRTGFVFKAPSGCAWDQEPELWAEGFWQWDWLLETIPVERAGPRGGRIGLAQIPYEGERPGGRAALLHALCELDAPGEWWRDRKRGLLLVWPREGKVDLEIGLAETLLRIENARHLRVENLQFERARRDLVTVTGGSDITISRSTFAWGAGRAAVFENVAGGGITESVIRDIGATAVRLSGGDRVRLLPSGLFLRNTQLTRFARLSQTQNPAVQAEGVGVQVTGNLFHDAIGYAIHFRGNDHLFARNEVARLMNGLSDSGAIYAGRDWTARGTSIRDNYVHDIEPAPGFEVKGVYLDDMASGFTVERNLFVNVQKPIFIGGGSDNIVSNNVFVNSSPAISLDSRGQTWMEVAVNDPQSEIRTAYAAMPVTSPRWRERFPRLAPLLTNEPTVARDNQIVGNVSLNSRPLFTEQEADPRRQTIMLNSEATQPDLTRAVTGDPRTLAAFLKARRVSVPLSIEAMARASGPTQPSQPTRD</sequence>
<evidence type="ECO:0000259" key="2">
    <source>
        <dbReference type="Pfam" id="PF13229"/>
    </source>
</evidence>
<feature type="chain" id="PRO_5046776289" description="Right handed beta helix domain-containing protein" evidence="1">
    <location>
        <begin position="30"/>
        <end position="678"/>
    </location>
</feature>
<feature type="domain" description="Right handed beta helix" evidence="2">
    <location>
        <begin position="416"/>
        <end position="547"/>
    </location>
</feature>
<dbReference type="RefSeq" id="WP_137831726.1">
    <property type="nucleotide sequence ID" value="NZ_BPRE01000010.1"/>
</dbReference>
<comment type="caution">
    <text evidence="3">The sequence shown here is derived from an EMBL/GenBank/DDBJ whole genome shotgun (WGS) entry which is preliminary data.</text>
</comment>
<evidence type="ECO:0000313" key="4">
    <source>
        <dbReference type="Proteomes" id="UP001055093"/>
    </source>
</evidence>
<evidence type="ECO:0000256" key="1">
    <source>
        <dbReference type="SAM" id="SignalP"/>
    </source>
</evidence>
<dbReference type="InterPro" id="IPR006626">
    <property type="entry name" value="PbH1"/>
</dbReference>
<dbReference type="EMBL" id="BPRE01000010">
    <property type="protein sequence ID" value="GJE76660.1"/>
    <property type="molecule type" value="Genomic_DNA"/>
</dbReference>
<dbReference type="SUPFAM" id="SSF51126">
    <property type="entry name" value="Pectin lyase-like"/>
    <property type="match status" value="1"/>
</dbReference>
<dbReference type="Gene3D" id="2.160.20.10">
    <property type="entry name" value="Single-stranded right-handed beta-helix, Pectin lyase-like"/>
    <property type="match status" value="1"/>
</dbReference>
<dbReference type="InterPro" id="IPR012334">
    <property type="entry name" value="Pectin_lyas_fold"/>
</dbReference>
<dbReference type="PANTHER" id="PTHR36453:SF1">
    <property type="entry name" value="RIGHT HANDED BETA HELIX DOMAIN-CONTAINING PROTEIN"/>
    <property type="match status" value="1"/>
</dbReference>
<accession>A0ABQ4UXV0</accession>
<protein>
    <recommendedName>
        <fullName evidence="2">Right handed beta helix domain-containing protein</fullName>
    </recommendedName>
</protein>
<dbReference type="PANTHER" id="PTHR36453">
    <property type="entry name" value="SECRETED PROTEIN-RELATED"/>
    <property type="match status" value="1"/>
</dbReference>
<dbReference type="Pfam" id="PF13229">
    <property type="entry name" value="Beta_helix"/>
    <property type="match status" value="1"/>
</dbReference>
<organism evidence="3 4">
    <name type="scientific">Methylorubrum suomiense</name>
    <dbReference type="NCBI Taxonomy" id="144191"/>
    <lineage>
        <taxon>Bacteria</taxon>
        <taxon>Pseudomonadati</taxon>
        <taxon>Pseudomonadota</taxon>
        <taxon>Alphaproteobacteria</taxon>
        <taxon>Hyphomicrobiales</taxon>
        <taxon>Methylobacteriaceae</taxon>
        <taxon>Methylorubrum</taxon>
    </lineage>
</organism>
<reference evidence="3" key="1">
    <citation type="journal article" date="2021" name="Front. Microbiol.">
        <title>Comprehensive Comparative Genomics and Phenotyping of Methylobacterium Species.</title>
        <authorList>
            <person name="Alessa O."/>
            <person name="Ogura Y."/>
            <person name="Fujitani Y."/>
            <person name="Takami H."/>
            <person name="Hayashi T."/>
            <person name="Sahin N."/>
            <person name="Tani A."/>
        </authorList>
    </citation>
    <scope>NUCLEOTIDE SEQUENCE</scope>
    <source>
        <strain evidence="3">DSM 14458</strain>
    </source>
</reference>
<evidence type="ECO:0000313" key="3">
    <source>
        <dbReference type="EMBL" id="GJE76660.1"/>
    </source>
</evidence>
<dbReference type="InterPro" id="IPR011050">
    <property type="entry name" value="Pectin_lyase_fold/virulence"/>
</dbReference>
<name>A0ABQ4UXV0_9HYPH</name>
<gene>
    <name evidence="3" type="ORF">BGCPKDLD_3258</name>
</gene>
<keyword evidence="4" id="KW-1185">Reference proteome</keyword>
<reference evidence="3" key="2">
    <citation type="submission" date="2021-08" db="EMBL/GenBank/DDBJ databases">
        <authorList>
            <person name="Tani A."/>
            <person name="Ola A."/>
            <person name="Ogura Y."/>
            <person name="Katsura K."/>
            <person name="Hayashi T."/>
        </authorList>
    </citation>
    <scope>NUCLEOTIDE SEQUENCE</scope>
    <source>
        <strain evidence="3">DSM 14458</strain>
    </source>
</reference>
<dbReference type="Proteomes" id="UP001055093">
    <property type="component" value="Unassembled WGS sequence"/>
</dbReference>
<keyword evidence="1" id="KW-0732">Signal</keyword>
<feature type="signal peptide" evidence="1">
    <location>
        <begin position="1"/>
        <end position="29"/>
    </location>
</feature>
<dbReference type="SMART" id="SM00710">
    <property type="entry name" value="PbH1"/>
    <property type="match status" value="5"/>
</dbReference>
<proteinExistence type="predicted"/>
<dbReference type="InterPro" id="IPR039448">
    <property type="entry name" value="Beta_helix"/>
</dbReference>